<sequence length="394" mass="43727">MVEASVKSSASAPGSAHQGKPQIWYSADLERDQSWTLRMSDEAAEGFDKAMRHAKALGKPLLDMTSDDFPLEAASAEILHRAFRATQQRWGMCLLKGFPVHEWSVEEAKLAYWGIGLHVGVARTQNRASDVMNDVRDSGATYKSKNGRGYNTNAALDFHADSCDVVALLCLQPAKSGGQSKITSSFAMVEEIRKRRPELIDALKGPVHHSYQGTQAPGRAGFYNCPVIGSLPDHFALRANRKNTNAAQADFPEVPRLTPELTEALDLLDELAADPRLCFSMWLEQGDLQLLNNYVMLHSRTEFEDFEEEAKRRHLLRLWMSVPDSAPLPPEWEYYFGDVRPGSVRGGVRGSYITEAFVRFEKRQAERMNMPLKPGLDGTVPVPTNAAGEAHVAA</sequence>
<evidence type="ECO:0000256" key="1">
    <source>
        <dbReference type="ARBA" id="ARBA00001954"/>
    </source>
</evidence>
<evidence type="ECO:0000256" key="2">
    <source>
        <dbReference type="ARBA" id="ARBA00023002"/>
    </source>
</evidence>
<dbReference type="AlphaFoldDB" id="A0A158BTS5"/>
<evidence type="ECO:0000313" key="6">
    <source>
        <dbReference type="EMBL" id="SAK73381.1"/>
    </source>
</evidence>
<accession>A0A158BTS5</accession>
<reference evidence="6" key="1">
    <citation type="submission" date="2016-01" db="EMBL/GenBank/DDBJ databases">
        <authorList>
            <person name="Peeters C."/>
        </authorList>
    </citation>
    <scope>NUCLEOTIDE SEQUENCE</scope>
    <source>
        <strain evidence="6">LMG 29322</strain>
    </source>
</reference>
<keyword evidence="2" id="KW-0560">Oxidoreductase</keyword>
<dbReference type="InterPro" id="IPR003819">
    <property type="entry name" value="TauD/TfdA-like"/>
</dbReference>
<keyword evidence="3" id="KW-0045">Antibiotic biosynthesis</keyword>
<dbReference type="Gene3D" id="3.60.130.10">
    <property type="entry name" value="Clavaminate synthase-like"/>
    <property type="match status" value="1"/>
</dbReference>
<dbReference type="Proteomes" id="UP000054851">
    <property type="component" value="Unassembled WGS sequence"/>
</dbReference>
<feature type="region of interest" description="Disordered" evidence="4">
    <location>
        <begin position="371"/>
        <end position="394"/>
    </location>
</feature>
<comment type="caution">
    <text evidence="6">The sequence shown here is derived from an EMBL/GenBank/DDBJ whole genome shotgun (WGS) entry which is preliminary data.</text>
</comment>
<dbReference type="GO" id="GO:0017000">
    <property type="term" value="P:antibiotic biosynthetic process"/>
    <property type="evidence" value="ECO:0007669"/>
    <property type="project" value="UniProtKB-KW"/>
</dbReference>
<dbReference type="InterPro" id="IPR050411">
    <property type="entry name" value="AlphaKG_dependent_hydroxylases"/>
</dbReference>
<dbReference type="InterPro" id="IPR042098">
    <property type="entry name" value="TauD-like_sf"/>
</dbReference>
<dbReference type="PANTHER" id="PTHR10696">
    <property type="entry name" value="GAMMA-BUTYROBETAINE HYDROXYLASE-RELATED"/>
    <property type="match status" value="1"/>
</dbReference>
<evidence type="ECO:0000256" key="4">
    <source>
        <dbReference type="SAM" id="MobiDB-lite"/>
    </source>
</evidence>
<dbReference type="PANTHER" id="PTHR10696:SF56">
    <property type="entry name" value="TAUD_TFDA-LIKE DOMAIN-CONTAINING PROTEIN"/>
    <property type="match status" value="1"/>
</dbReference>
<evidence type="ECO:0000313" key="7">
    <source>
        <dbReference type="Proteomes" id="UP000054851"/>
    </source>
</evidence>
<dbReference type="GO" id="GO:0016706">
    <property type="term" value="F:2-oxoglutarate-dependent dioxygenase activity"/>
    <property type="evidence" value="ECO:0007669"/>
    <property type="project" value="UniProtKB-ARBA"/>
</dbReference>
<proteinExistence type="predicted"/>
<dbReference type="STRING" id="1777140.AWB79_04225"/>
<keyword evidence="6" id="KW-0223">Dioxygenase</keyword>
<dbReference type="OrthoDB" id="753054at2"/>
<evidence type="ECO:0000259" key="5">
    <source>
        <dbReference type="Pfam" id="PF02668"/>
    </source>
</evidence>
<keyword evidence="7" id="KW-1185">Reference proteome</keyword>
<protein>
    <submittedName>
        <fullName evidence="6">Taurine catabolism dioxygenase TauD, TfdA family</fullName>
    </submittedName>
</protein>
<name>A0A158BTS5_9BURK</name>
<dbReference type="Pfam" id="PF02668">
    <property type="entry name" value="TauD"/>
    <property type="match status" value="1"/>
</dbReference>
<dbReference type="SUPFAM" id="SSF51197">
    <property type="entry name" value="Clavaminate synthase-like"/>
    <property type="match status" value="1"/>
</dbReference>
<dbReference type="RefSeq" id="WP_082862415.1">
    <property type="nucleotide sequence ID" value="NZ_FCOA02000014.1"/>
</dbReference>
<feature type="domain" description="TauD/TfdA-like" evidence="5">
    <location>
        <begin position="67"/>
        <end position="319"/>
    </location>
</feature>
<organism evidence="6 7">
    <name type="scientific">Caballeronia hypogeia</name>
    <dbReference type="NCBI Taxonomy" id="1777140"/>
    <lineage>
        <taxon>Bacteria</taxon>
        <taxon>Pseudomonadati</taxon>
        <taxon>Pseudomonadota</taxon>
        <taxon>Betaproteobacteria</taxon>
        <taxon>Burkholderiales</taxon>
        <taxon>Burkholderiaceae</taxon>
        <taxon>Caballeronia</taxon>
    </lineage>
</organism>
<gene>
    <name evidence="6" type="ORF">AWB79_04225</name>
</gene>
<comment type="cofactor">
    <cofactor evidence="1">
        <name>Fe(2+)</name>
        <dbReference type="ChEBI" id="CHEBI:29033"/>
    </cofactor>
</comment>
<evidence type="ECO:0000256" key="3">
    <source>
        <dbReference type="ARBA" id="ARBA00023194"/>
    </source>
</evidence>
<dbReference type="EMBL" id="FCOA02000014">
    <property type="protein sequence ID" value="SAK73381.1"/>
    <property type="molecule type" value="Genomic_DNA"/>
</dbReference>